<organism evidence="9 10">
    <name type="scientific">Parasponia andersonii</name>
    <name type="common">Sponia andersonii</name>
    <dbReference type="NCBI Taxonomy" id="3476"/>
    <lineage>
        <taxon>Eukaryota</taxon>
        <taxon>Viridiplantae</taxon>
        <taxon>Streptophyta</taxon>
        <taxon>Embryophyta</taxon>
        <taxon>Tracheophyta</taxon>
        <taxon>Spermatophyta</taxon>
        <taxon>Magnoliopsida</taxon>
        <taxon>eudicotyledons</taxon>
        <taxon>Gunneridae</taxon>
        <taxon>Pentapetalae</taxon>
        <taxon>rosids</taxon>
        <taxon>fabids</taxon>
        <taxon>Rosales</taxon>
        <taxon>Cannabaceae</taxon>
        <taxon>Parasponia</taxon>
    </lineage>
</organism>
<dbReference type="PANTHER" id="PTHR12629:SF15">
    <property type="entry name" value="NUDIX HYDROLASE 4"/>
    <property type="match status" value="1"/>
</dbReference>
<dbReference type="InterPro" id="IPR015797">
    <property type="entry name" value="NUDIX_hydrolase-like_dom_sf"/>
</dbReference>
<dbReference type="PANTHER" id="PTHR12629">
    <property type="entry name" value="DIPHOSPHOINOSITOL POLYPHOSPHATE PHOSPHOHYDROLASE"/>
    <property type="match status" value="1"/>
</dbReference>
<keyword evidence="6" id="KW-0460">Magnesium</keyword>
<dbReference type="GO" id="GO:0005737">
    <property type="term" value="C:cytoplasm"/>
    <property type="evidence" value="ECO:0007669"/>
    <property type="project" value="TreeGrafter"/>
</dbReference>
<dbReference type="InterPro" id="IPR047198">
    <property type="entry name" value="DDP-like_NUDIX"/>
</dbReference>
<dbReference type="CDD" id="cd04666">
    <property type="entry name" value="NUDIX_DIPP2_like_Nudt4"/>
    <property type="match status" value="1"/>
</dbReference>
<dbReference type="Proteomes" id="UP000237105">
    <property type="component" value="Unassembled WGS sequence"/>
</dbReference>
<comment type="caution">
    <text evidence="9">The sequence shown here is derived from an EMBL/GenBank/DDBJ whole genome shotgun (WGS) entry which is preliminary data.</text>
</comment>
<dbReference type="Gene3D" id="3.90.79.10">
    <property type="entry name" value="Nucleoside Triphosphate Pyrophosphohydrolase"/>
    <property type="match status" value="1"/>
</dbReference>
<evidence type="ECO:0000259" key="8">
    <source>
        <dbReference type="PROSITE" id="PS51462"/>
    </source>
</evidence>
<comment type="similarity">
    <text evidence="3">Belongs to the Nudix hydrolase family.</text>
</comment>
<dbReference type="Pfam" id="PF00293">
    <property type="entry name" value="NUDIX"/>
    <property type="match status" value="1"/>
</dbReference>
<keyword evidence="5" id="KW-0378">Hydrolase</keyword>
<dbReference type="SUPFAM" id="SSF55811">
    <property type="entry name" value="Nudix"/>
    <property type="match status" value="1"/>
</dbReference>
<dbReference type="EMBL" id="JXTB01000130">
    <property type="protein sequence ID" value="PON60457.1"/>
    <property type="molecule type" value="Genomic_DNA"/>
</dbReference>
<dbReference type="STRING" id="3476.A0A2P5CHD5"/>
<evidence type="ECO:0000313" key="10">
    <source>
        <dbReference type="Proteomes" id="UP000237105"/>
    </source>
</evidence>
<keyword evidence="10" id="KW-1185">Reference proteome</keyword>
<keyword evidence="4" id="KW-0479">Metal-binding</keyword>
<dbReference type="GO" id="GO:0005634">
    <property type="term" value="C:nucleus"/>
    <property type="evidence" value="ECO:0007669"/>
    <property type="project" value="TreeGrafter"/>
</dbReference>
<protein>
    <submittedName>
        <fullName evidence="9">Dihydroneopterin triphosphate diphosphatase</fullName>
    </submittedName>
</protein>
<evidence type="ECO:0000256" key="5">
    <source>
        <dbReference type="ARBA" id="ARBA00022801"/>
    </source>
</evidence>
<evidence type="ECO:0000256" key="1">
    <source>
        <dbReference type="ARBA" id="ARBA00001936"/>
    </source>
</evidence>
<dbReference type="FunFam" id="3.90.79.10:FF:000022">
    <property type="entry name" value="Nudix hydrolase 17, mitochondrial"/>
    <property type="match status" value="1"/>
</dbReference>
<accession>A0A2P5CHD5</accession>
<dbReference type="PROSITE" id="PS00893">
    <property type="entry name" value="NUDIX_BOX"/>
    <property type="match status" value="1"/>
</dbReference>
<dbReference type="OrthoDB" id="2011998at2759"/>
<reference evidence="10" key="1">
    <citation type="submission" date="2016-06" db="EMBL/GenBank/DDBJ databases">
        <title>Parallel loss of symbiosis genes in relatives of nitrogen-fixing non-legume Parasponia.</title>
        <authorList>
            <person name="Van Velzen R."/>
            <person name="Holmer R."/>
            <person name="Bu F."/>
            <person name="Rutten L."/>
            <person name="Van Zeijl A."/>
            <person name="Liu W."/>
            <person name="Santuari L."/>
            <person name="Cao Q."/>
            <person name="Sharma T."/>
            <person name="Shen D."/>
            <person name="Roswanjaya Y."/>
            <person name="Wardhani T."/>
            <person name="Kalhor M.S."/>
            <person name="Jansen J."/>
            <person name="Van den Hoogen J."/>
            <person name="Gungor B."/>
            <person name="Hartog M."/>
            <person name="Hontelez J."/>
            <person name="Verver J."/>
            <person name="Yang W.-C."/>
            <person name="Schijlen E."/>
            <person name="Repin R."/>
            <person name="Schilthuizen M."/>
            <person name="Schranz E."/>
            <person name="Heidstra R."/>
            <person name="Miyata K."/>
            <person name="Fedorova E."/>
            <person name="Kohlen W."/>
            <person name="Bisseling T."/>
            <person name="Smit S."/>
            <person name="Geurts R."/>
        </authorList>
    </citation>
    <scope>NUCLEOTIDE SEQUENCE [LARGE SCALE GENOMIC DNA]</scope>
    <source>
        <strain evidence="10">cv. WU1-14</strain>
    </source>
</reference>
<proteinExistence type="inferred from homology"/>
<evidence type="ECO:0000256" key="7">
    <source>
        <dbReference type="ARBA" id="ARBA00023211"/>
    </source>
</evidence>
<sequence length="209" mass="24457">MGLIISKNIVNFFVSFCNQKDCEKLQQIPGQIGNMVKVNMVSRSGRHLQRYNGTCRQVVGCIPYRYTKTDQFSSVEDLEVLLISSQKSQRMMFPKGGWELDESMEDAALRETLEEAGVRGKVERELGKWAYLSKRGGIVHEGYMFPMLVNEQLDVWPEKDLRKRRWMSVAQAREVCQYSWMKEALDKLVHRQREMHLKQNEEKDEARCT</sequence>
<name>A0A2P5CHD5_PARAD</name>
<comment type="cofactor">
    <cofactor evidence="2">
        <name>Mg(2+)</name>
        <dbReference type="ChEBI" id="CHEBI:18420"/>
    </cofactor>
</comment>
<dbReference type="GO" id="GO:0016462">
    <property type="term" value="F:pyrophosphatase activity"/>
    <property type="evidence" value="ECO:0007669"/>
    <property type="project" value="InterPro"/>
</dbReference>
<feature type="domain" description="Nudix hydrolase" evidence="8">
    <location>
        <begin position="54"/>
        <end position="189"/>
    </location>
</feature>
<dbReference type="GO" id="GO:0046872">
    <property type="term" value="F:metal ion binding"/>
    <property type="evidence" value="ECO:0007669"/>
    <property type="project" value="UniProtKB-KW"/>
</dbReference>
<evidence type="ECO:0000256" key="6">
    <source>
        <dbReference type="ARBA" id="ARBA00022842"/>
    </source>
</evidence>
<evidence type="ECO:0000313" key="9">
    <source>
        <dbReference type="EMBL" id="PON60457.1"/>
    </source>
</evidence>
<dbReference type="InterPro" id="IPR020084">
    <property type="entry name" value="NUDIX_hydrolase_CS"/>
</dbReference>
<comment type="cofactor">
    <cofactor evidence="1">
        <name>Mn(2+)</name>
        <dbReference type="ChEBI" id="CHEBI:29035"/>
    </cofactor>
</comment>
<evidence type="ECO:0000256" key="4">
    <source>
        <dbReference type="ARBA" id="ARBA00022723"/>
    </source>
</evidence>
<evidence type="ECO:0000256" key="3">
    <source>
        <dbReference type="ARBA" id="ARBA00005582"/>
    </source>
</evidence>
<dbReference type="PROSITE" id="PS51462">
    <property type="entry name" value="NUDIX"/>
    <property type="match status" value="1"/>
</dbReference>
<dbReference type="InterPro" id="IPR000086">
    <property type="entry name" value="NUDIX_hydrolase_dom"/>
</dbReference>
<keyword evidence="7" id="KW-0464">Manganese</keyword>
<dbReference type="AlphaFoldDB" id="A0A2P5CHD5"/>
<evidence type="ECO:0000256" key="2">
    <source>
        <dbReference type="ARBA" id="ARBA00001946"/>
    </source>
</evidence>
<gene>
    <name evidence="9" type="ORF">PanWU01x14_152540</name>
</gene>